<protein>
    <recommendedName>
        <fullName evidence="2">DUF1468 domain-containing protein</fullName>
    </recommendedName>
</protein>
<proteinExistence type="predicted"/>
<dbReference type="RefSeq" id="WP_062953574.1">
    <property type="nucleotide sequence ID" value="NZ_LPVY01000025.1"/>
</dbReference>
<dbReference type="AlphaFoldDB" id="A0A154L0F3"/>
<feature type="transmembrane region" description="Helical" evidence="1">
    <location>
        <begin position="114"/>
        <end position="132"/>
    </location>
</feature>
<feature type="transmembrane region" description="Helical" evidence="1">
    <location>
        <begin position="59"/>
        <end position="76"/>
    </location>
</feature>
<organism evidence="3 4">
    <name type="scientific">Thalassospira lucentensis</name>
    <dbReference type="NCBI Taxonomy" id="168935"/>
    <lineage>
        <taxon>Bacteria</taxon>
        <taxon>Pseudomonadati</taxon>
        <taxon>Pseudomonadota</taxon>
        <taxon>Alphaproteobacteria</taxon>
        <taxon>Rhodospirillales</taxon>
        <taxon>Thalassospiraceae</taxon>
        <taxon>Thalassospira</taxon>
    </lineage>
</organism>
<accession>A0A154L0F3</accession>
<evidence type="ECO:0000256" key="1">
    <source>
        <dbReference type="SAM" id="Phobius"/>
    </source>
</evidence>
<evidence type="ECO:0000259" key="2">
    <source>
        <dbReference type="Pfam" id="PF07331"/>
    </source>
</evidence>
<evidence type="ECO:0000313" key="3">
    <source>
        <dbReference type="EMBL" id="KZB60580.1"/>
    </source>
</evidence>
<keyword evidence="1" id="KW-1133">Transmembrane helix</keyword>
<feature type="domain" description="DUF1468" evidence="2">
    <location>
        <begin position="18"/>
        <end position="141"/>
    </location>
</feature>
<dbReference type="OrthoDB" id="7855829at2"/>
<sequence>MSQDSLLGVSINFDTSHTVFPTIIAVILGILFVAILVTRGKTMLAAVGNGPWWPVGIDHMRFFGTIAGTVVYFLAMPAVGDLFPNTGLGFYLCSIPYLFGMSVLYLHERGRKQLFIAGLNAIIAPSLVWYILSELFNISLP</sequence>
<dbReference type="Pfam" id="PF07331">
    <property type="entry name" value="TctB"/>
    <property type="match status" value="1"/>
</dbReference>
<dbReference type="EMBL" id="LPVY01000025">
    <property type="protein sequence ID" value="KZB60580.1"/>
    <property type="molecule type" value="Genomic_DNA"/>
</dbReference>
<dbReference type="InterPro" id="IPR009936">
    <property type="entry name" value="DUF1468"/>
</dbReference>
<comment type="caution">
    <text evidence="3">The sequence shown here is derived from an EMBL/GenBank/DDBJ whole genome shotgun (WGS) entry which is preliminary data.</text>
</comment>
<keyword evidence="1" id="KW-0472">Membrane</keyword>
<feature type="transmembrane region" description="Helical" evidence="1">
    <location>
        <begin position="20"/>
        <end position="38"/>
    </location>
</feature>
<evidence type="ECO:0000313" key="4">
    <source>
        <dbReference type="Proteomes" id="UP000076335"/>
    </source>
</evidence>
<keyword evidence="1" id="KW-0812">Transmembrane</keyword>
<gene>
    <name evidence="3" type="ORF">AUP42_08485</name>
</gene>
<name>A0A154L0F3_9PROT</name>
<feature type="transmembrane region" description="Helical" evidence="1">
    <location>
        <begin position="88"/>
        <end position="107"/>
    </location>
</feature>
<reference evidence="3 4" key="1">
    <citation type="submission" date="2015-12" db="EMBL/GenBank/DDBJ databases">
        <title>Genome sequence of Thalassospira lucentensis MCCC 1A02072.</title>
        <authorList>
            <person name="Lu L."/>
            <person name="Lai Q."/>
            <person name="Shao Z."/>
            <person name="Qian P."/>
        </authorList>
    </citation>
    <scope>NUCLEOTIDE SEQUENCE [LARGE SCALE GENOMIC DNA]</scope>
    <source>
        <strain evidence="3 4">MCCC 1A02072</strain>
    </source>
</reference>
<dbReference type="Proteomes" id="UP000076335">
    <property type="component" value="Unassembled WGS sequence"/>
</dbReference>